<dbReference type="AlphaFoldDB" id="W2T364"/>
<organism evidence="1 2">
    <name type="scientific">Necator americanus</name>
    <name type="common">Human hookworm</name>
    <dbReference type="NCBI Taxonomy" id="51031"/>
    <lineage>
        <taxon>Eukaryota</taxon>
        <taxon>Metazoa</taxon>
        <taxon>Ecdysozoa</taxon>
        <taxon>Nematoda</taxon>
        <taxon>Chromadorea</taxon>
        <taxon>Rhabditida</taxon>
        <taxon>Rhabditina</taxon>
        <taxon>Rhabditomorpha</taxon>
        <taxon>Strongyloidea</taxon>
        <taxon>Ancylostomatidae</taxon>
        <taxon>Bunostominae</taxon>
        <taxon>Necator</taxon>
    </lineage>
</organism>
<keyword evidence="2" id="KW-1185">Reference proteome</keyword>
<name>W2T364_NECAM</name>
<accession>W2T364</accession>
<sequence length="153" mass="18255">MAGEEDTEPVDEEFWGKCRTSKTDELEEEFLLRIYWKGIEGSNPKRLRRQAGFLEVGENLPFILTVQAWPYLLQLFQWNEDPEPKMTEFTEKYREDVERWRSLEGQVRRQDEEDFIAARHRKPSLPERESSIASDVFEEDFVVNGLVRFPFYG</sequence>
<evidence type="ECO:0000313" key="2">
    <source>
        <dbReference type="Proteomes" id="UP000053676"/>
    </source>
</evidence>
<gene>
    <name evidence="1" type="ORF">NECAME_03491</name>
</gene>
<evidence type="ECO:0000313" key="1">
    <source>
        <dbReference type="EMBL" id="ETN76328.1"/>
    </source>
</evidence>
<dbReference type="EMBL" id="KI660234">
    <property type="protein sequence ID" value="ETN76328.1"/>
    <property type="molecule type" value="Genomic_DNA"/>
</dbReference>
<dbReference type="Proteomes" id="UP000053676">
    <property type="component" value="Unassembled WGS sequence"/>
</dbReference>
<reference evidence="2" key="1">
    <citation type="journal article" date="2014" name="Nat. Genet.">
        <title>Genome of the human hookworm Necator americanus.</title>
        <authorList>
            <person name="Tang Y.T."/>
            <person name="Gao X."/>
            <person name="Rosa B.A."/>
            <person name="Abubucker S."/>
            <person name="Hallsworth-Pepin K."/>
            <person name="Martin J."/>
            <person name="Tyagi R."/>
            <person name="Heizer E."/>
            <person name="Zhang X."/>
            <person name="Bhonagiri-Palsikar V."/>
            <person name="Minx P."/>
            <person name="Warren W.C."/>
            <person name="Wang Q."/>
            <person name="Zhan B."/>
            <person name="Hotez P.J."/>
            <person name="Sternberg P.W."/>
            <person name="Dougall A."/>
            <person name="Gaze S.T."/>
            <person name="Mulvenna J."/>
            <person name="Sotillo J."/>
            <person name="Ranganathan S."/>
            <person name="Rabelo E.M."/>
            <person name="Wilson R.K."/>
            <person name="Felgner P.L."/>
            <person name="Bethony J."/>
            <person name="Hawdon J.M."/>
            <person name="Gasser R.B."/>
            <person name="Loukas A."/>
            <person name="Mitreva M."/>
        </authorList>
    </citation>
    <scope>NUCLEOTIDE SEQUENCE [LARGE SCALE GENOMIC DNA]</scope>
</reference>
<dbReference type="OrthoDB" id="10264062at2759"/>
<dbReference type="STRING" id="51031.W2T364"/>
<proteinExistence type="predicted"/>
<protein>
    <submittedName>
        <fullName evidence="1">Uncharacterized protein</fullName>
    </submittedName>
</protein>
<dbReference type="KEGG" id="nai:NECAME_03491"/>